<dbReference type="AlphaFoldDB" id="A0A5B7DUA4"/>
<reference evidence="2 3" key="1">
    <citation type="submission" date="2019-05" db="EMBL/GenBank/DDBJ databases">
        <title>Another draft genome of Portunus trituberculatus and its Hox gene families provides insights of decapod evolution.</title>
        <authorList>
            <person name="Jeong J.-H."/>
            <person name="Song I."/>
            <person name="Kim S."/>
            <person name="Choi T."/>
            <person name="Kim D."/>
            <person name="Ryu S."/>
            <person name="Kim W."/>
        </authorList>
    </citation>
    <scope>NUCLEOTIDE SEQUENCE [LARGE SCALE GENOMIC DNA]</scope>
    <source>
        <tissue evidence="2">Muscle</tissue>
    </source>
</reference>
<name>A0A5B7DUA4_PORTR</name>
<keyword evidence="3" id="KW-1185">Reference proteome</keyword>
<comment type="caution">
    <text evidence="2">The sequence shown here is derived from an EMBL/GenBank/DDBJ whole genome shotgun (WGS) entry which is preliminary data.</text>
</comment>
<feature type="region of interest" description="Disordered" evidence="1">
    <location>
        <begin position="68"/>
        <end position="102"/>
    </location>
</feature>
<proteinExistence type="predicted"/>
<organism evidence="2 3">
    <name type="scientific">Portunus trituberculatus</name>
    <name type="common">Swimming crab</name>
    <name type="synonym">Neptunus trituberculatus</name>
    <dbReference type="NCBI Taxonomy" id="210409"/>
    <lineage>
        <taxon>Eukaryota</taxon>
        <taxon>Metazoa</taxon>
        <taxon>Ecdysozoa</taxon>
        <taxon>Arthropoda</taxon>
        <taxon>Crustacea</taxon>
        <taxon>Multicrustacea</taxon>
        <taxon>Malacostraca</taxon>
        <taxon>Eumalacostraca</taxon>
        <taxon>Eucarida</taxon>
        <taxon>Decapoda</taxon>
        <taxon>Pleocyemata</taxon>
        <taxon>Brachyura</taxon>
        <taxon>Eubrachyura</taxon>
        <taxon>Portunoidea</taxon>
        <taxon>Portunidae</taxon>
        <taxon>Portuninae</taxon>
        <taxon>Portunus</taxon>
    </lineage>
</organism>
<dbReference type="EMBL" id="VSRR010001340">
    <property type="protein sequence ID" value="MPC24526.1"/>
    <property type="molecule type" value="Genomic_DNA"/>
</dbReference>
<dbReference type="Proteomes" id="UP000324222">
    <property type="component" value="Unassembled WGS sequence"/>
</dbReference>
<evidence type="ECO:0000256" key="1">
    <source>
        <dbReference type="SAM" id="MobiDB-lite"/>
    </source>
</evidence>
<accession>A0A5B7DUA4</accession>
<protein>
    <submittedName>
        <fullName evidence="2">Uncharacterized protein</fullName>
    </submittedName>
</protein>
<evidence type="ECO:0000313" key="2">
    <source>
        <dbReference type="EMBL" id="MPC24526.1"/>
    </source>
</evidence>
<gene>
    <name evidence="2" type="ORF">E2C01_017609</name>
</gene>
<evidence type="ECO:0000313" key="3">
    <source>
        <dbReference type="Proteomes" id="UP000324222"/>
    </source>
</evidence>
<sequence length="102" mass="11383">MTGRLPTPLSPPLSPPFSPPVLFPSFFPAPSRPLQSLPSRVPFPDRVTWALGSIIKASQGAEATRLRFRKTSDEFEPRLKPSAKCDTDQRPPLTMESFRSVY</sequence>
<feature type="compositionally biased region" description="Basic and acidic residues" evidence="1">
    <location>
        <begin position="70"/>
        <end position="89"/>
    </location>
</feature>